<dbReference type="RefSeq" id="WP_378244428.1">
    <property type="nucleotide sequence ID" value="NZ_JBHRWK010000070.1"/>
</dbReference>
<dbReference type="EMBL" id="JBHRWK010000070">
    <property type="protein sequence ID" value="MFC3454696.1"/>
    <property type="molecule type" value="Genomic_DNA"/>
</dbReference>
<proteinExistence type="predicted"/>
<organism evidence="2 3">
    <name type="scientific">Amycolatopsis speibonae</name>
    <dbReference type="NCBI Taxonomy" id="1450224"/>
    <lineage>
        <taxon>Bacteria</taxon>
        <taxon>Bacillati</taxon>
        <taxon>Actinomycetota</taxon>
        <taxon>Actinomycetes</taxon>
        <taxon>Pseudonocardiales</taxon>
        <taxon>Pseudonocardiaceae</taxon>
        <taxon>Amycolatopsis</taxon>
    </lineage>
</organism>
<name>A0ABV7PAY5_9PSEU</name>
<reference evidence="3" key="1">
    <citation type="journal article" date="2019" name="Int. J. Syst. Evol. Microbiol.">
        <title>The Global Catalogue of Microorganisms (GCM) 10K type strain sequencing project: providing services to taxonomists for standard genome sequencing and annotation.</title>
        <authorList>
            <consortium name="The Broad Institute Genomics Platform"/>
            <consortium name="The Broad Institute Genome Sequencing Center for Infectious Disease"/>
            <person name="Wu L."/>
            <person name="Ma J."/>
        </authorList>
    </citation>
    <scope>NUCLEOTIDE SEQUENCE [LARGE SCALE GENOMIC DNA]</scope>
    <source>
        <strain evidence="3">CGMCC 4.7676</strain>
    </source>
</reference>
<comment type="caution">
    <text evidence="2">The sequence shown here is derived from an EMBL/GenBank/DDBJ whole genome shotgun (WGS) entry which is preliminary data.</text>
</comment>
<protein>
    <recommendedName>
        <fullName evidence="4">DUF3995 domain-containing protein</fullName>
    </recommendedName>
</protein>
<evidence type="ECO:0000313" key="2">
    <source>
        <dbReference type="EMBL" id="MFC3454696.1"/>
    </source>
</evidence>
<dbReference type="Proteomes" id="UP001595645">
    <property type="component" value="Unassembled WGS sequence"/>
</dbReference>
<keyword evidence="1" id="KW-0472">Membrane</keyword>
<keyword evidence="1" id="KW-0812">Transmembrane</keyword>
<evidence type="ECO:0000256" key="1">
    <source>
        <dbReference type="SAM" id="Phobius"/>
    </source>
</evidence>
<sequence>MSSTAFRSVPGVPRWAKWSAHTVALVNIPSGIWRLGLAVGIPFGLAQSEMDGLNTPGWGSISLVFLALFSEAVAFLALGLIQPWGETWPRWIPFVGGKSVSARKVVITSSLGVLATTVYAGLFVYTTFNADMAGEPWADWLIALVYVPLLLWGPLLAVVTWHYHRRRGRVS</sequence>
<gene>
    <name evidence="2" type="ORF">ACFOSH_35130</name>
</gene>
<accession>A0ABV7PAY5</accession>
<feature type="transmembrane region" description="Helical" evidence="1">
    <location>
        <begin position="105"/>
        <end position="128"/>
    </location>
</feature>
<evidence type="ECO:0008006" key="4">
    <source>
        <dbReference type="Google" id="ProtNLM"/>
    </source>
</evidence>
<keyword evidence="1" id="KW-1133">Transmembrane helix</keyword>
<feature type="transmembrane region" description="Helical" evidence="1">
    <location>
        <begin position="140"/>
        <end position="163"/>
    </location>
</feature>
<feature type="transmembrane region" description="Helical" evidence="1">
    <location>
        <begin position="58"/>
        <end position="84"/>
    </location>
</feature>
<keyword evidence="3" id="KW-1185">Reference proteome</keyword>
<evidence type="ECO:0000313" key="3">
    <source>
        <dbReference type="Proteomes" id="UP001595645"/>
    </source>
</evidence>